<gene>
    <name evidence="2" type="ORF">AB1207_16400</name>
</gene>
<sequence length="50" mass="5809">MAEQVCTQHDRRPCTDPFDRTTRRTAMSKRGRKRRSRKGNAANHGKRPNA</sequence>
<feature type="compositionally biased region" description="Basic residues" evidence="1">
    <location>
        <begin position="26"/>
        <end position="50"/>
    </location>
</feature>
<dbReference type="EMBL" id="JBFNQN010000011">
    <property type="protein sequence ID" value="MEW9266334.1"/>
    <property type="molecule type" value="Genomic_DNA"/>
</dbReference>
<evidence type="ECO:0000313" key="2">
    <source>
        <dbReference type="EMBL" id="MEW9266334.1"/>
    </source>
</evidence>
<protein>
    <submittedName>
        <fullName evidence="2">Uncharacterized protein</fullName>
    </submittedName>
</protein>
<keyword evidence="3" id="KW-1185">Reference proteome</keyword>
<dbReference type="NCBIfam" id="NF047428">
    <property type="entry name" value="ribo_Myco_bL37"/>
    <property type="match status" value="1"/>
</dbReference>
<feature type="region of interest" description="Disordered" evidence="1">
    <location>
        <begin position="1"/>
        <end position="50"/>
    </location>
</feature>
<accession>A0ABV3P9L6</accession>
<dbReference type="Proteomes" id="UP001555826">
    <property type="component" value="Unassembled WGS sequence"/>
</dbReference>
<feature type="compositionally biased region" description="Basic and acidic residues" evidence="1">
    <location>
        <begin position="8"/>
        <end position="22"/>
    </location>
</feature>
<organism evidence="2 3">
    <name type="scientific">Kineococcus endophyticus</name>
    <dbReference type="NCBI Taxonomy" id="1181883"/>
    <lineage>
        <taxon>Bacteria</taxon>
        <taxon>Bacillati</taxon>
        <taxon>Actinomycetota</taxon>
        <taxon>Actinomycetes</taxon>
        <taxon>Kineosporiales</taxon>
        <taxon>Kineosporiaceae</taxon>
        <taxon>Kineococcus</taxon>
    </lineage>
</organism>
<dbReference type="InterPro" id="IPR058090">
    <property type="entry name" value="bL37_actino"/>
</dbReference>
<evidence type="ECO:0000256" key="1">
    <source>
        <dbReference type="SAM" id="MobiDB-lite"/>
    </source>
</evidence>
<dbReference type="Pfam" id="PF26427">
    <property type="entry name" value="HR_L37"/>
    <property type="match status" value="1"/>
</dbReference>
<proteinExistence type="predicted"/>
<name>A0ABV3P9L6_9ACTN</name>
<evidence type="ECO:0000313" key="3">
    <source>
        <dbReference type="Proteomes" id="UP001555826"/>
    </source>
</evidence>
<comment type="caution">
    <text evidence="2">The sequence shown here is derived from an EMBL/GenBank/DDBJ whole genome shotgun (WGS) entry which is preliminary data.</text>
</comment>
<reference evidence="2 3" key="1">
    <citation type="submission" date="2024-07" db="EMBL/GenBank/DDBJ databases">
        <authorList>
            <person name="Thanompreechachai J."/>
            <person name="Duangmal K."/>
        </authorList>
    </citation>
    <scope>NUCLEOTIDE SEQUENCE [LARGE SCALE GENOMIC DNA]</scope>
    <source>
        <strain evidence="2 3">KCTC 19886</strain>
    </source>
</reference>